<dbReference type="SUPFAM" id="SSF48452">
    <property type="entry name" value="TPR-like"/>
    <property type="match status" value="1"/>
</dbReference>
<comment type="caution">
    <text evidence="4">The sequence shown here is derived from an EMBL/GenBank/DDBJ whole genome shotgun (WGS) entry which is preliminary data.</text>
</comment>
<evidence type="ECO:0000313" key="5">
    <source>
        <dbReference type="Proteomes" id="UP000824890"/>
    </source>
</evidence>
<name>A0ABQ7Z6T2_BRANA</name>
<dbReference type="InterPro" id="IPR036282">
    <property type="entry name" value="Glutathione-S-Trfase_C_sf"/>
</dbReference>
<dbReference type="CDD" id="cd03185">
    <property type="entry name" value="GST_C_Tau"/>
    <property type="match status" value="1"/>
</dbReference>
<feature type="repeat" description="PPR" evidence="2">
    <location>
        <begin position="113"/>
        <end position="147"/>
    </location>
</feature>
<dbReference type="PANTHER" id="PTHR47926">
    <property type="entry name" value="PENTATRICOPEPTIDE REPEAT-CONTAINING PROTEIN"/>
    <property type="match status" value="1"/>
</dbReference>
<keyword evidence="1" id="KW-0677">Repeat</keyword>
<dbReference type="InterPro" id="IPR046848">
    <property type="entry name" value="E_motif"/>
</dbReference>
<reference evidence="4 5" key="1">
    <citation type="submission" date="2021-05" db="EMBL/GenBank/DDBJ databases">
        <title>Genome Assembly of Synthetic Allotetraploid Brassica napus Reveals Homoeologous Exchanges between Subgenomes.</title>
        <authorList>
            <person name="Davis J.T."/>
        </authorList>
    </citation>
    <scope>NUCLEOTIDE SEQUENCE [LARGE SCALE GENOMIC DNA]</scope>
    <source>
        <strain evidence="5">cv. Da-Ae</strain>
        <tissue evidence="4">Seedling</tissue>
    </source>
</reference>
<evidence type="ECO:0000256" key="1">
    <source>
        <dbReference type="ARBA" id="ARBA00022737"/>
    </source>
</evidence>
<dbReference type="Proteomes" id="UP000824890">
    <property type="component" value="Unassembled WGS sequence"/>
</dbReference>
<keyword evidence="5" id="KW-1185">Reference proteome</keyword>
<dbReference type="Pfam" id="PF13041">
    <property type="entry name" value="PPR_2"/>
    <property type="match status" value="4"/>
</dbReference>
<feature type="repeat" description="PPR" evidence="2">
    <location>
        <begin position="416"/>
        <end position="450"/>
    </location>
</feature>
<organism evidence="4 5">
    <name type="scientific">Brassica napus</name>
    <name type="common">Rape</name>
    <dbReference type="NCBI Taxonomy" id="3708"/>
    <lineage>
        <taxon>Eukaryota</taxon>
        <taxon>Viridiplantae</taxon>
        <taxon>Streptophyta</taxon>
        <taxon>Embryophyta</taxon>
        <taxon>Tracheophyta</taxon>
        <taxon>Spermatophyta</taxon>
        <taxon>Magnoliopsida</taxon>
        <taxon>eudicotyledons</taxon>
        <taxon>Gunneridae</taxon>
        <taxon>Pentapetalae</taxon>
        <taxon>rosids</taxon>
        <taxon>malvids</taxon>
        <taxon>Brassicales</taxon>
        <taxon>Brassicaceae</taxon>
        <taxon>Brassiceae</taxon>
        <taxon>Brassica</taxon>
    </lineage>
</organism>
<feature type="repeat" description="PPR" evidence="2">
    <location>
        <begin position="514"/>
        <end position="548"/>
    </location>
</feature>
<dbReference type="SUPFAM" id="SSF47616">
    <property type="entry name" value="GST C-terminal domain-like"/>
    <property type="match status" value="1"/>
</dbReference>
<evidence type="ECO:0000313" key="4">
    <source>
        <dbReference type="EMBL" id="KAH0875897.1"/>
    </source>
</evidence>
<dbReference type="InterPro" id="IPR045074">
    <property type="entry name" value="GST_C_Tau"/>
</dbReference>
<dbReference type="NCBIfam" id="TIGR00756">
    <property type="entry name" value="PPR"/>
    <property type="match status" value="5"/>
</dbReference>
<feature type="domain" description="GST C-terminal" evidence="3">
    <location>
        <begin position="803"/>
        <end position="930"/>
    </location>
</feature>
<dbReference type="Gene3D" id="1.20.1050.10">
    <property type="match status" value="1"/>
</dbReference>
<feature type="repeat" description="PPR" evidence="2">
    <location>
        <begin position="597"/>
        <end position="631"/>
    </location>
</feature>
<dbReference type="Pfam" id="PF20431">
    <property type="entry name" value="E_motif"/>
    <property type="match status" value="2"/>
</dbReference>
<protein>
    <recommendedName>
        <fullName evidence="3">GST C-terminal domain-containing protein</fullName>
    </recommendedName>
</protein>
<gene>
    <name evidence="4" type="ORF">HID58_073259</name>
</gene>
<dbReference type="Gene3D" id="1.25.40.10">
    <property type="entry name" value="Tetratricopeptide repeat domain"/>
    <property type="match status" value="6"/>
</dbReference>
<dbReference type="EMBL" id="JAGKQM010000016">
    <property type="protein sequence ID" value="KAH0875897.1"/>
    <property type="molecule type" value="Genomic_DNA"/>
</dbReference>
<dbReference type="InterPro" id="IPR046960">
    <property type="entry name" value="PPR_At4g14850-like_plant"/>
</dbReference>
<feature type="repeat" description="PPR" evidence="2">
    <location>
        <begin position="314"/>
        <end position="348"/>
    </location>
</feature>
<dbReference type="PROSITE" id="PS50405">
    <property type="entry name" value="GST_CTER"/>
    <property type="match status" value="1"/>
</dbReference>
<sequence length="1052" mass="117328">NESLNLLKISPFSSSSSAYRLLSSITNLRNPSLLSTKDCTFSTPFNPFHFFNDHQSSSSLCTLQTTRILQGHLLRRYLLPFDAFLTKSLLSWYSKSGSMADAAKLFDTIPQPDVISCNIMISGYRQCKLFEESWRFFSKMHFLGLEANERSYGSVLSACTALQAPLLSELVFCHAVKMGFFLCEVVQSALIDSFSKSLRFHDAYKVFSEIISPNVYCWNTMIAGALRNQDCDAVFDLFYEMCGGFQRPDSYTYSTVLAACASLEKLRFGKAVQARVIKSGAEDVFVNTAIVDLYAKFGHMTEAREVFSRIPNPSVVSWTVMLSGFTKSNDVISALGIFKEMIRSGVEISRCTVTSVVSACGGPFMVSEASQVHAWVLKSEFYVDSSVAASLISMYSKRGDIHLSEKVFKNLKDAQRANVVNVMVSSFSQNKKPGKAIRLFTRMLQEGLRPDEYSVCSLLSVLDSLSLAKQIHSYILKSGLVLDLTVGSSLFTMYSKCGSLEESFSLFREIPVKDNACWASMISGYNEYGHLKEAIGLFGEMLSDGTSPDERAQVHAYVTKIGLCTEPSMGSSLLTMYSKFGSIEDCCKAFNQINGPDLIAWTALIASFAQHGKGAEALQVFNLMKEKGIKPDKVTFVGVLSACSHGGLVDEAYIHLNSMVKGYGIEPENRHYACMVDAFGRSGRLREAESFIKTMPIKADALVWGTLLAACRLHEDVELGKLAAKKAIELEPSDAGAYVSLSNILAEVGEWEEVEETRKLMKGKGVEKEPGEGMEEKKSKVILHGMWASTYSKRNSPRFYPEDPYERAQVRFWVSYINQQVFEVMGRVMLQEGEAQAKSVEEARERFEVLEEGLKKHFPNKTIRGNDDVGLLDIIIIASFGVYKAVHEAIGVEIIDPVNTPTLYNWTEQLQQLPVIKEVEVPHDRLVTFLQKCREEHLQHDYPGECCIYSISCLRDQRGGIISYLAQNGSNQTNSNHFEKLRALSTICVLKQTLWSGGHCLLLADFTRMLKSGAYVSLSNILAEVGEWEEVEETRKLMKGKVVEKEPGWSSL</sequence>
<dbReference type="InterPro" id="IPR010987">
    <property type="entry name" value="Glutathione-S-Trfase_C-like"/>
</dbReference>
<accession>A0ABQ7Z6T2</accession>
<dbReference type="InterPro" id="IPR002885">
    <property type="entry name" value="PPR_rpt"/>
</dbReference>
<dbReference type="PROSITE" id="PS51375">
    <property type="entry name" value="PPR"/>
    <property type="match status" value="5"/>
</dbReference>
<dbReference type="PANTHER" id="PTHR47926:SF496">
    <property type="entry name" value="PENTACOTRIPEPTIDE-REPEAT REGION OF PRORP DOMAIN-CONTAINING PROTEIN"/>
    <property type="match status" value="1"/>
</dbReference>
<evidence type="ECO:0000259" key="3">
    <source>
        <dbReference type="PROSITE" id="PS50405"/>
    </source>
</evidence>
<feature type="non-terminal residue" evidence="4">
    <location>
        <position position="1"/>
    </location>
</feature>
<dbReference type="InterPro" id="IPR011990">
    <property type="entry name" value="TPR-like_helical_dom_sf"/>
</dbReference>
<dbReference type="Pfam" id="PF01535">
    <property type="entry name" value="PPR"/>
    <property type="match status" value="7"/>
</dbReference>
<evidence type="ECO:0000256" key="2">
    <source>
        <dbReference type="PROSITE-ProRule" id="PRU00708"/>
    </source>
</evidence>
<proteinExistence type="predicted"/>